<dbReference type="EMBL" id="BARV01039934">
    <property type="protein sequence ID" value="GAI49226.1"/>
    <property type="molecule type" value="Genomic_DNA"/>
</dbReference>
<feature type="domain" description="Aldehyde ferredoxin oxidoreductase N-terminal" evidence="1">
    <location>
        <begin position="7"/>
        <end position="62"/>
    </location>
</feature>
<proteinExistence type="predicted"/>
<dbReference type="InterPro" id="IPR036503">
    <property type="entry name" value="Ald_Fedxn_OxRdtase_N_sf"/>
</dbReference>
<dbReference type="PANTHER" id="PTHR30038">
    <property type="entry name" value="ALDEHYDE FERREDOXIN OXIDOREDUCTASE"/>
    <property type="match status" value="1"/>
</dbReference>
<sequence length="62" mass="6694">MAGGYMGKILFVDLSKGELKDEALDEKLCRDFIGGYGIGARIIYSRQKAGVDPLGPENVLGF</sequence>
<evidence type="ECO:0000259" key="1">
    <source>
        <dbReference type="Pfam" id="PF02730"/>
    </source>
</evidence>
<dbReference type="GO" id="GO:0051536">
    <property type="term" value="F:iron-sulfur cluster binding"/>
    <property type="evidence" value="ECO:0007669"/>
    <property type="project" value="InterPro"/>
</dbReference>
<gene>
    <name evidence="2" type="ORF">S06H3_61042</name>
</gene>
<comment type="caution">
    <text evidence="2">The sequence shown here is derived from an EMBL/GenBank/DDBJ whole genome shotgun (WGS) entry which is preliminary data.</text>
</comment>
<dbReference type="Gene3D" id="3.60.9.10">
    <property type="entry name" value="Aldehyde ferredoxin oxidoreductase, N-terminal domain"/>
    <property type="match status" value="1"/>
</dbReference>
<dbReference type="SUPFAM" id="SSF56228">
    <property type="entry name" value="Aldehyde ferredoxin oxidoreductase, N-terminal domain"/>
    <property type="match status" value="1"/>
</dbReference>
<evidence type="ECO:0000313" key="2">
    <source>
        <dbReference type="EMBL" id="GAI49226.1"/>
    </source>
</evidence>
<dbReference type="InterPro" id="IPR013983">
    <property type="entry name" value="Ald_Fedxn_OxRdtase_N"/>
</dbReference>
<dbReference type="InterPro" id="IPR051919">
    <property type="entry name" value="W-dependent_AOR"/>
</dbReference>
<dbReference type="Pfam" id="PF02730">
    <property type="entry name" value="AFOR_N"/>
    <property type="match status" value="1"/>
</dbReference>
<organism evidence="2">
    <name type="scientific">marine sediment metagenome</name>
    <dbReference type="NCBI Taxonomy" id="412755"/>
    <lineage>
        <taxon>unclassified sequences</taxon>
        <taxon>metagenomes</taxon>
        <taxon>ecological metagenomes</taxon>
    </lineage>
</organism>
<accession>X1Q391</accession>
<protein>
    <recommendedName>
        <fullName evidence="1">Aldehyde ferredoxin oxidoreductase N-terminal domain-containing protein</fullName>
    </recommendedName>
</protein>
<reference evidence="2" key="1">
    <citation type="journal article" date="2014" name="Front. Microbiol.">
        <title>High frequency of phylogenetically diverse reductive dehalogenase-homologous genes in deep subseafloor sedimentary metagenomes.</title>
        <authorList>
            <person name="Kawai M."/>
            <person name="Futagami T."/>
            <person name="Toyoda A."/>
            <person name="Takaki Y."/>
            <person name="Nishi S."/>
            <person name="Hori S."/>
            <person name="Arai W."/>
            <person name="Tsubouchi T."/>
            <person name="Morono Y."/>
            <person name="Uchiyama I."/>
            <person name="Ito T."/>
            <person name="Fujiyama A."/>
            <person name="Inagaki F."/>
            <person name="Takami H."/>
        </authorList>
    </citation>
    <scope>NUCLEOTIDE SEQUENCE</scope>
    <source>
        <strain evidence="2">Expedition CK06-06</strain>
    </source>
</reference>
<dbReference type="PANTHER" id="PTHR30038:SF0">
    <property type="entry name" value="TUNGSTEN-CONTAINING ALDEHYDE FERREDOXIN OXIDOREDUCTASE"/>
    <property type="match status" value="1"/>
</dbReference>
<name>X1Q391_9ZZZZ</name>
<feature type="non-terminal residue" evidence="2">
    <location>
        <position position="62"/>
    </location>
</feature>
<dbReference type="GO" id="GO:0016625">
    <property type="term" value="F:oxidoreductase activity, acting on the aldehyde or oxo group of donors, iron-sulfur protein as acceptor"/>
    <property type="evidence" value="ECO:0007669"/>
    <property type="project" value="InterPro"/>
</dbReference>
<dbReference type="AlphaFoldDB" id="X1Q391"/>